<name>A0A072RCM7_BARBA</name>
<evidence type="ECO:0000313" key="1">
    <source>
        <dbReference type="EMBL" id="KEG19204.1"/>
    </source>
</evidence>
<dbReference type="AlphaFoldDB" id="A0A072RCM7"/>
<dbReference type="Pfam" id="PF11015">
    <property type="entry name" value="DUF2853"/>
    <property type="match status" value="1"/>
</dbReference>
<dbReference type="Proteomes" id="UP000031740">
    <property type="component" value="Unassembled WGS sequence"/>
</dbReference>
<dbReference type="InterPro" id="IPR023154">
    <property type="entry name" value="Jann4075-like_sf"/>
</dbReference>
<accession>A0A072RCM7</accession>
<dbReference type="EMBL" id="ASIV01000006">
    <property type="protein sequence ID" value="KEG19204.1"/>
    <property type="molecule type" value="Genomic_DNA"/>
</dbReference>
<comment type="caution">
    <text evidence="1">The sequence shown here is derived from an EMBL/GenBank/DDBJ whole genome shotgun (WGS) entry which is preliminary data.</text>
</comment>
<dbReference type="Gene3D" id="1.10.238.120">
    <property type="entry name" value="Jann4075-like"/>
    <property type="match status" value="1"/>
</dbReference>
<dbReference type="STRING" id="1293911.H710_00983"/>
<sequence>MGKGGVVNILNPLITLKALRCGCVMWSLIIWRWYKMTNDLADIKLYDPKPDEDAVRRLRRRLALVMRNKDASLVSTSDKKELERVEKWTQKALGANEKNAKNAVSKVAEMMSGDNRKSRVIFYYCVAKQLNMLDKI</sequence>
<gene>
    <name evidence="1" type="ORF">H710_00983</name>
</gene>
<dbReference type="SUPFAM" id="SSF158587">
    <property type="entry name" value="Jann4075-like"/>
    <property type="match status" value="1"/>
</dbReference>
<dbReference type="HOGENOM" id="CLU_155065_0_0_5"/>
<organism evidence="1 2">
    <name type="scientific">Bartonella bacilliformis Ver097</name>
    <dbReference type="NCBI Taxonomy" id="1293911"/>
    <lineage>
        <taxon>Bacteria</taxon>
        <taxon>Pseudomonadati</taxon>
        <taxon>Pseudomonadota</taxon>
        <taxon>Alphaproteobacteria</taxon>
        <taxon>Hyphomicrobiales</taxon>
        <taxon>Bartonellaceae</taxon>
        <taxon>Bartonella</taxon>
    </lineage>
</organism>
<protein>
    <submittedName>
        <fullName evidence="1">Uncharacterized protein</fullName>
    </submittedName>
</protein>
<reference evidence="1 2" key="1">
    <citation type="submission" date="2013-04" db="EMBL/GenBank/DDBJ databases">
        <title>The Genome Sequence of Bartonella bacilliformis Ver097.</title>
        <authorList>
            <consortium name="The Broad Institute Genomics Platform"/>
            <consortium name="The Broad Institute Genome Sequencing Center for Infectious Disease"/>
            <person name="Feldgarden M."/>
            <person name="Kirby J."/>
            <person name="Birtles R."/>
            <person name="Dasch G."/>
            <person name="Hendrix L."/>
            <person name="Koehler J."/>
            <person name="Walker B."/>
            <person name="Young S.K."/>
            <person name="Zeng Q."/>
            <person name="Gargeya S."/>
            <person name="Fitzgerald M."/>
            <person name="Haas B."/>
            <person name="Abouelleil A."/>
            <person name="Allen A.W."/>
            <person name="Alvarado L."/>
            <person name="Arachchi H.M."/>
            <person name="Berlin A.M."/>
            <person name="Chapman S.B."/>
            <person name="Gainer-Dewar J."/>
            <person name="Goldberg J."/>
            <person name="Griggs A."/>
            <person name="Gujja S."/>
            <person name="Hansen M."/>
            <person name="Howarth C."/>
            <person name="Imamovic A."/>
            <person name="Ireland A."/>
            <person name="Larimer J."/>
            <person name="McCowan C."/>
            <person name="Murphy C."/>
            <person name="Pearson M."/>
            <person name="Poon T.W."/>
            <person name="Priest M."/>
            <person name="Roberts A."/>
            <person name="Saif S."/>
            <person name="Shea T."/>
            <person name="Sisk P."/>
            <person name="Sykes S."/>
            <person name="Wortman J."/>
            <person name="Nusbaum C."/>
            <person name="Birren B."/>
        </authorList>
    </citation>
    <scope>NUCLEOTIDE SEQUENCE [LARGE SCALE GENOMIC DNA]</scope>
    <source>
        <strain evidence="1 2">Ver097</strain>
    </source>
</reference>
<dbReference type="InterPro" id="IPR021274">
    <property type="entry name" value="DUF2853"/>
</dbReference>
<evidence type="ECO:0000313" key="2">
    <source>
        <dbReference type="Proteomes" id="UP000031740"/>
    </source>
</evidence>
<proteinExistence type="predicted"/>
<dbReference type="PATRIC" id="fig|1293911.3.peg.1014"/>